<evidence type="ECO:0000256" key="1">
    <source>
        <dbReference type="SAM" id="MobiDB-lite"/>
    </source>
</evidence>
<dbReference type="KEGG" id="cqu:CpipJ_CPIJ014883"/>
<dbReference type="Proteomes" id="UP000002320">
    <property type="component" value="Unassembled WGS sequence"/>
</dbReference>
<keyword evidence="5" id="KW-1185">Reference proteome</keyword>
<proteinExistence type="predicted"/>
<dbReference type="InterPro" id="IPR012340">
    <property type="entry name" value="NA-bd_OB-fold"/>
</dbReference>
<feature type="region of interest" description="Disordered" evidence="1">
    <location>
        <begin position="15"/>
        <end position="38"/>
    </location>
</feature>
<name>B0X5K9_CULQU</name>
<gene>
    <name evidence="4" type="primary">6047948</name>
    <name evidence="3" type="ORF">CpipJ_CPIJ014883</name>
</gene>
<protein>
    <submittedName>
        <fullName evidence="3">DNA replication licensing factor MCM7</fullName>
    </submittedName>
</protein>
<dbReference type="eggNOG" id="KOG0482">
    <property type="taxonomic scope" value="Eukaryota"/>
</dbReference>
<organism>
    <name type="scientific">Culex quinquefasciatus</name>
    <name type="common">Southern house mosquito</name>
    <name type="synonym">Culex pungens</name>
    <dbReference type="NCBI Taxonomy" id="7176"/>
    <lineage>
        <taxon>Eukaryota</taxon>
        <taxon>Metazoa</taxon>
        <taxon>Ecdysozoa</taxon>
        <taxon>Arthropoda</taxon>
        <taxon>Hexapoda</taxon>
        <taxon>Insecta</taxon>
        <taxon>Pterygota</taxon>
        <taxon>Neoptera</taxon>
        <taxon>Endopterygota</taxon>
        <taxon>Diptera</taxon>
        <taxon>Nematocera</taxon>
        <taxon>Culicoidea</taxon>
        <taxon>Culicidae</taxon>
        <taxon>Culicinae</taxon>
        <taxon>Culicini</taxon>
        <taxon>Culex</taxon>
        <taxon>Culex</taxon>
    </lineage>
</organism>
<dbReference type="VEuPathDB" id="VectorBase:CQUJHB017962"/>
<dbReference type="HOGENOM" id="CLU_1549159_0_0_1"/>
<evidence type="ECO:0000313" key="5">
    <source>
        <dbReference type="Proteomes" id="UP000002320"/>
    </source>
</evidence>
<dbReference type="STRING" id="7176.B0X5K9"/>
<evidence type="ECO:0000313" key="4">
    <source>
        <dbReference type="EnsemblMetazoa" id="CPIJ014883-PA"/>
    </source>
</evidence>
<reference evidence="3" key="1">
    <citation type="submission" date="2007-03" db="EMBL/GenBank/DDBJ databases">
        <title>Annotation of Culex pipiens quinquefasciatus.</title>
        <authorList>
            <consortium name="The Broad Institute Genome Sequencing Platform"/>
            <person name="Atkinson P.W."/>
            <person name="Hemingway J."/>
            <person name="Christensen B.M."/>
            <person name="Higgs S."/>
            <person name="Kodira C."/>
            <person name="Hannick L."/>
            <person name="Megy K."/>
            <person name="O'Leary S."/>
            <person name="Pearson M."/>
            <person name="Haas B.J."/>
            <person name="Mauceli E."/>
            <person name="Wortman J.R."/>
            <person name="Lee N.H."/>
            <person name="Guigo R."/>
            <person name="Stanke M."/>
            <person name="Alvarado L."/>
            <person name="Amedeo P."/>
            <person name="Antoine C.H."/>
            <person name="Arensburger P."/>
            <person name="Bidwell S.L."/>
            <person name="Crawford M."/>
            <person name="Camaro F."/>
            <person name="Devon K."/>
            <person name="Engels R."/>
            <person name="Hammond M."/>
            <person name="Howarth C."/>
            <person name="Koehrsen M."/>
            <person name="Lawson D."/>
            <person name="Montgomery P."/>
            <person name="Nene V."/>
            <person name="Nusbaum C."/>
            <person name="Puiu D."/>
            <person name="Romero-Severson J."/>
            <person name="Severson D.W."/>
            <person name="Shumway M."/>
            <person name="Sisk P."/>
            <person name="Stolte C."/>
            <person name="Zeng Q."/>
            <person name="Eisenstadt E."/>
            <person name="Fraser-Liggett C."/>
            <person name="Strausberg R."/>
            <person name="Galagan J."/>
            <person name="Birren B."/>
            <person name="Collins F.H."/>
        </authorList>
    </citation>
    <scope>NUCLEOTIDE SEQUENCE [LARGE SCALE GENOMIC DNA]</scope>
    <source>
        <strain evidence="3">JHB</strain>
    </source>
</reference>
<evidence type="ECO:0000313" key="3">
    <source>
        <dbReference type="EMBL" id="EDS40946.1"/>
    </source>
</evidence>
<dbReference type="SUPFAM" id="SSF50249">
    <property type="entry name" value="Nucleic acid-binding proteins"/>
    <property type="match status" value="1"/>
</dbReference>
<dbReference type="EMBL" id="DS232386">
    <property type="protein sequence ID" value="EDS40946.1"/>
    <property type="molecule type" value="Genomic_DNA"/>
</dbReference>
<sequence>MRLLAGSTVEMALARMAESPARNRSRTLNPNEPHDSRNSIPAVLIKRYETYFKGTERVEGVFVPGGKGREHRQIRHGSRNCHSLHQDEAHEAMMKVATYTCDHCDAEMYQTLHSNDLLSVGGLPLIKSGGRMYPQTRGSKFMKFQEKAIQKHSDRVPVGHIPRLLTVPRSRFE</sequence>
<evidence type="ECO:0000259" key="2">
    <source>
        <dbReference type="Pfam" id="PF17207"/>
    </source>
</evidence>
<dbReference type="OrthoDB" id="3207464at2759"/>
<dbReference type="EnsemblMetazoa" id="CPIJ014883-RA">
    <property type="protein sequence ID" value="CPIJ014883-PA"/>
    <property type="gene ID" value="CPIJ014883"/>
</dbReference>
<dbReference type="InterPro" id="IPR033762">
    <property type="entry name" value="MCM_OB"/>
</dbReference>
<reference evidence="4" key="2">
    <citation type="submission" date="2021-02" db="UniProtKB">
        <authorList>
            <consortium name="EnsemblMetazoa"/>
        </authorList>
    </citation>
    <scope>IDENTIFICATION</scope>
    <source>
        <strain evidence="4">JHB</strain>
    </source>
</reference>
<dbReference type="InParanoid" id="B0X5K9"/>
<feature type="domain" description="MCM OB" evidence="2">
    <location>
        <begin position="92"/>
        <end position="167"/>
    </location>
</feature>
<dbReference type="AlphaFoldDB" id="B0X5K9"/>
<dbReference type="VEuPathDB" id="VectorBase:CPIJ014883"/>
<dbReference type="Pfam" id="PF17207">
    <property type="entry name" value="MCM_OB"/>
    <property type="match status" value="1"/>
</dbReference>
<accession>B0X5K9</accession>